<feature type="compositionally biased region" description="Basic and acidic residues" evidence="1">
    <location>
        <begin position="150"/>
        <end position="162"/>
    </location>
</feature>
<evidence type="ECO:0000313" key="2">
    <source>
        <dbReference type="EMBL" id="GMF35541.1"/>
    </source>
</evidence>
<evidence type="ECO:0000313" key="3">
    <source>
        <dbReference type="Proteomes" id="UP001165121"/>
    </source>
</evidence>
<comment type="caution">
    <text evidence="2">The sequence shown here is derived from an EMBL/GenBank/DDBJ whole genome shotgun (WGS) entry which is preliminary data.</text>
</comment>
<evidence type="ECO:0000256" key="1">
    <source>
        <dbReference type="SAM" id="MobiDB-lite"/>
    </source>
</evidence>
<accession>A0A9W6XC54</accession>
<dbReference type="AlphaFoldDB" id="A0A9W6XC54"/>
<feature type="compositionally biased region" description="Basic and acidic residues" evidence="1">
    <location>
        <begin position="233"/>
        <end position="242"/>
    </location>
</feature>
<sequence>MKVPVIVNSWQVYRYGRSLPRPPVLPPRPQLSTCQAPRRAGEDDGARWLLHRPGLAHGHVRLQVGGARPDGGLLHAVARALGAHERLARGRGLPAGLPAGRAVPVPDDGPRLPTAAVQGPRQAPPGLGAGAAQQRGLLRPRAWPPPVVPVREEQELHARDGRVGGAPRATGAAAGSGRQERDAVDGRGDAPHGGAAAHAAEATHVRQGRQLDAPGRLAPARRQDPARVPAHARGHDVRPDADHQHRLGLHGQLLRVQQRHGQGAGVCRPVLLVGGLRAPPTMQVPILYRIIYSSICHRSLCARLTPQG</sequence>
<dbReference type="EMBL" id="BSXT01000874">
    <property type="protein sequence ID" value="GMF35541.1"/>
    <property type="molecule type" value="Genomic_DNA"/>
</dbReference>
<feature type="region of interest" description="Disordered" evidence="1">
    <location>
        <begin position="98"/>
        <end position="242"/>
    </location>
</feature>
<feature type="compositionally biased region" description="Low complexity" evidence="1">
    <location>
        <begin position="192"/>
        <end position="202"/>
    </location>
</feature>
<organism evidence="2 3">
    <name type="scientific">Phytophthora fragariaefolia</name>
    <dbReference type="NCBI Taxonomy" id="1490495"/>
    <lineage>
        <taxon>Eukaryota</taxon>
        <taxon>Sar</taxon>
        <taxon>Stramenopiles</taxon>
        <taxon>Oomycota</taxon>
        <taxon>Peronosporomycetes</taxon>
        <taxon>Peronosporales</taxon>
        <taxon>Peronosporaceae</taxon>
        <taxon>Phytophthora</taxon>
    </lineage>
</organism>
<reference evidence="2" key="1">
    <citation type="submission" date="2023-04" db="EMBL/GenBank/DDBJ databases">
        <title>Phytophthora fragariaefolia NBRC 109709.</title>
        <authorList>
            <person name="Ichikawa N."/>
            <person name="Sato H."/>
            <person name="Tonouchi N."/>
        </authorList>
    </citation>
    <scope>NUCLEOTIDE SEQUENCE</scope>
    <source>
        <strain evidence="2">NBRC 109709</strain>
    </source>
</reference>
<feature type="compositionally biased region" description="Basic and acidic residues" evidence="1">
    <location>
        <begin position="178"/>
        <end position="190"/>
    </location>
</feature>
<feature type="compositionally biased region" description="Low complexity" evidence="1">
    <location>
        <begin position="118"/>
        <end position="141"/>
    </location>
</feature>
<feature type="compositionally biased region" description="Low complexity" evidence="1">
    <location>
        <begin position="165"/>
        <end position="177"/>
    </location>
</feature>
<protein>
    <submittedName>
        <fullName evidence="2">Unnamed protein product</fullName>
    </submittedName>
</protein>
<dbReference type="Proteomes" id="UP001165121">
    <property type="component" value="Unassembled WGS sequence"/>
</dbReference>
<proteinExistence type="predicted"/>
<name>A0A9W6XC54_9STRA</name>
<keyword evidence="3" id="KW-1185">Reference proteome</keyword>
<gene>
    <name evidence="2" type="ORF">Pfra01_000943700</name>
</gene>